<proteinExistence type="inferred from homology"/>
<comment type="caution">
    <text evidence="4">The sequence shown here is derived from an EMBL/GenBank/DDBJ whole genome shotgun (WGS) entry which is preliminary data.</text>
</comment>
<dbReference type="InterPro" id="IPR036380">
    <property type="entry name" value="Isochorismatase-like_sf"/>
</dbReference>
<dbReference type="SUPFAM" id="SSF52499">
    <property type="entry name" value="Isochorismatase-like hydrolases"/>
    <property type="match status" value="1"/>
</dbReference>
<reference evidence="4" key="1">
    <citation type="submission" date="2023-10" db="EMBL/GenBank/DDBJ databases">
        <authorList>
            <person name="Chen Y."/>
            <person name="Shah S."/>
            <person name="Dougan E. K."/>
            <person name="Thang M."/>
            <person name="Chan C."/>
        </authorList>
    </citation>
    <scope>NUCLEOTIDE SEQUENCE [LARGE SCALE GENOMIC DNA]</scope>
</reference>
<evidence type="ECO:0000313" key="4">
    <source>
        <dbReference type="EMBL" id="CAK0851015.1"/>
    </source>
</evidence>
<evidence type="ECO:0000313" key="5">
    <source>
        <dbReference type="Proteomes" id="UP001189429"/>
    </source>
</evidence>
<dbReference type="Proteomes" id="UP001189429">
    <property type="component" value="Unassembled WGS sequence"/>
</dbReference>
<sequence length="382" mass="41403">MRSFILARRMLRKEDDQDGGRSSRTTTTAAAAAGGLATLARGGAAEPLPAMAEHGEPGFQRMAAALGNSTEGASATIPTNPLQFPVLTDFWCAWDLTDRKRTPALLIDDMQIEYEEYVRGIVPPVKTLIEAFRKAGLPIFWSTWWRFGPDDGFFNTMDRFYGPIGYQTKFNALYNHLPNGGDILSDVAPVTEDERRRVMHKSYSLDMFDERPMKWLVPDGQETLHAELQKLGVDTIVQVGAWTDDCIISTVFHGFSLQYDVVLVEDGVTTASKQHFNAIEVMRGAAAKVLLADQVASYIQLPAVLPPSPSKSSKLLGGRAVRAAALAAAPDAAAATSVAPVLKPEVANLLNTLVVGSLGAAVGYLWGRRDAARRGSRAALLS</sequence>
<keyword evidence="2" id="KW-0378">Hydrolase</keyword>
<evidence type="ECO:0000256" key="2">
    <source>
        <dbReference type="ARBA" id="ARBA00022801"/>
    </source>
</evidence>
<dbReference type="InterPro" id="IPR050272">
    <property type="entry name" value="Isochorismatase-like_hydrls"/>
</dbReference>
<dbReference type="PANTHER" id="PTHR43540">
    <property type="entry name" value="PEROXYUREIDOACRYLATE/UREIDOACRYLATE AMIDOHYDROLASE-RELATED"/>
    <property type="match status" value="1"/>
</dbReference>
<dbReference type="Pfam" id="PF00857">
    <property type="entry name" value="Isochorismatase"/>
    <property type="match status" value="1"/>
</dbReference>
<name>A0ABN9TXG5_9DINO</name>
<dbReference type="CDD" id="cd00431">
    <property type="entry name" value="cysteine_hydrolases"/>
    <property type="match status" value="1"/>
</dbReference>
<evidence type="ECO:0000259" key="3">
    <source>
        <dbReference type="Pfam" id="PF00857"/>
    </source>
</evidence>
<organism evidence="4 5">
    <name type="scientific">Prorocentrum cordatum</name>
    <dbReference type="NCBI Taxonomy" id="2364126"/>
    <lineage>
        <taxon>Eukaryota</taxon>
        <taxon>Sar</taxon>
        <taxon>Alveolata</taxon>
        <taxon>Dinophyceae</taxon>
        <taxon>Prorocentrales</taxon>
        <taxon>Prorocentraceae</taxon>
        <taxon>Prorocentrum</taxon>
    </lineage>
</organism>
<dbReference type="Gene3D" id="3.40.50.850">
    <property type="entry name" value="Isochorismatase-like"/>
    <property type="match status" value="1"/>
</dbReference>
<comment type="similarity">
    <text evidence="1">Belongs to the isochorismatase family.</text>
</comment>
<feature type="domain" description="Isochorismatase-like" evidence="3">
    <location>
        <begin position="104"/>
        <end position="293"/>
    </location>
</feature>
<dbReference type="EMBL" id="CAUYUJ010015200">
    <property type="protein sequence ID" value="CAK0851015.1"/>
    <property type="molecule type" value="Genomic_DNA"/>
</dbReference>
<evidence type="ECO:0000256" key="1">
    <source>
        <dbReference type="ARBA" id="ARBA00006336"/>
    </source>
</evidence>
<keyword evidence="5" id="KW-1185">Reference proteome</keyword>
<accession>A0ABN9TXG5</accession>
<protein>
    <recommendedName>
        <fullName evidence="3">Isochorismatase-like domain-containing protein</fullName>
    </recommendedName>
</protein>
<dbReference type="InterPro" id="IPR000868">
    <property type="entry name" value="Isochorismatase-like_dom"/>
</dbReference>
<gene>
    <name evidence="4" type="ORF">PCOR1329_LOCUS43281</name>
</gene>